<keyword evidence="3" id="KW-1185">Reference proteome</keyword>
<evidence type="ECO:0000313" key="3">
    <source>
        <dbReference type="Proteomes" id="UP000736672"/>
    </source>
</evidence>
<dbReference type="Gene3D" id="3.40.50.1820">
    <property type="entry name" value="alpha/beta hydrolase"/>
    <property type="match status" value="1"/>
</dbReference>
<feature type="domain" description="Heterokaryon incompatibility" evidence="1">
    <location>
        <begin position="194"/>
        <end position="339"/>
    </location>
</feature>
<dbReference type="InterPro" id="IPR029058">
    <property type="entry name" value="AB_hydrolase_fold"/>
</dbReference>
<dbReference type="AlphaFoldDB" id="A0A9P9JZ99"/>
<proteinExistence type="predicted"/>
<dbReference type="PANTHER" id="PTHR33112:SF16">
    <property type="entry name" value="HETEROKARYON INCOMPATIBILITY DOMAIN-CONTAINING PROTEIN"/>
    <property type="match status" value="1"/>
</dbReference>
<comment type="caution">
    <text evidence="2">The sequence shown here is derived from an EMBL/GenBank/DDBJ whole genome shotgun (WGS) entry which is preliminary data.</text>
</comment>
<evidence type="ECO:0000313" key="2">
    <source>
        <dbReference type="EMBL" id="KAH7234314.1"/>
    </source>
</evidence>
<dbReference type="Pfam" id="PF06985">
    <property type="entry name" value="HET"/>
    <property type="match status" value="1"/>
</dbReference>
<name>A0A9P9JZ99_FUSSL</name>
<dbReference type="InterPro" id="IPR010730">
    <property type="entry name" value="HET"/>
</dbReference>
<dbReference type="OrthoDB" id="5125733at2759"/>
<dbReference type="Proteomes" id="UP000736672">
    <property type="component" value="Unassembled WGS sequence"/>
</dbReference>
<dbReference type="PANTHER" id="PTHR33112">
    <property type="entry name" value="DOMAIN PROTEIN, PUTATIVE-RELATED"/>
    <property type="match status" value="1"/>
</dbReference>
<organism evidence="2 3">
    <name type="scientific">Fusarium solani</name>
    <name type="common">Filamentous fungus</name>
    <dbReference type="NCBI Taxonomy" id="169388"/>
    <lineage>
        <taxon>Eukaryota</taxon>
        <taxon>Fungi</taxon>
        <taxon>Dikarya</taxon>
        <taxon>Ascomycota</taxon>
        <taxon>Pezizomycotina</taxon>
        <taxon>Sordariomycetes</taxon>
        <taxon>Hypocreomycetidae</taxon>
        <taxon>Hypocreales</taxon>
        <taxon>Nectriaceae</taxon>
        <taxon>Fusarium</taxon>
        <taxon>Fusarium solani species complex</taxon>
    </lineage>
</organism>
<reference evidence="2" key="1">
    <citation type="journal article" date="2021" name="Nat. Commun.">
        <title>Genetic determinants of endophytism in the Arabidopsis root mycobiome.</title>
        <authorList>
            <person name="Mesny F."/>
            <person name="Miyauchi S."/>
            <person name="Thiergart T."/>
            <person name="Pickel B."/>
            <person name="Atanasova L."/>
            <person name="Karlsson M."/>
            <person name="Huettel B."/>
            <person name="Barry K.W."/>
            <person name="Haridas S."/>
            <person name="Chen C."/>
            <person name="Bauer D."/>
            <person name="Andreopoulos W."/>
            <person name="Pangilinan J."/>
            <person name="LaButti K."/>
            <person name="Riley R."/>
            <person name="Lipzen A."/>
            <person name="Clum A."/>
            <person name="Drula E."/>
            <person name="Henrissat B."/>
            <person name="Kohler A."/>
            <person name="Grigoriev I.V."/>
            <person name="Martin F.M."/>
            <person name="Hacquard S."/>
        </authorList>
    </citation>
    <scope>NUCLEOTIDE SEQUENCE</scope>
    <source>
        <strain evidence="2">FSSC 5 MPI-SDFR-AT-0091</strain>
    </source>
</reference>
<protein>
    <submittedName>
        <fullName evidence="2">Heterokaryon incompatibility protein-domain-containing protein</fullName>
    </submittedName>
</protein>
<accession>A0A9P9JZ99</accession>
<evidence type="ECO:0000259" key="1">
    <source>
        <dbReference type="Pfam" id="PF06985"/>
    </source>
</evidence>
<dbReference type="EMBL" id="JAGTJS010000026">
    <property type="protein sequence ID" value="KAH7234314.1"/>
    <property type="molecule type" value="Genomic_DNA"/>
</dbReference>
<gene>
    <name evidence="2" type="ORF">B0J15DRAFT_529970</name>
</gene>
<sequence>MSKMSPRDLVCADCWDAIFSTPAFREFGIINGQEQRIRYQSSLGQMALKACSWCSLIRLLKLSADDIVPKDEHPPGDEINIMFGHIPSSMMTEVFTPAGANRFALWINGAAFYLSAFTRLADPAASCVTARELDHIVFSRKATSQISQWLSDCSQHPDCPQREAKPLPTRVIDVGEERNSSVRLLETGHSLGEYVALSYCWGSDQPGKTIRSNLNGRLTNLDERILSKTIQDALKVTRALNMRYLWVDAICILQDSDQDKNHELANMCNIYRNSAVTVFATSASNSQEGFLHPRKPPNPATLIPFWNVDGELGTVSLRMEGWYDDDEEPINRRGWTFQERFLSPRSLFYASHTLQYQCQRGTVNLGGSINIPASFGDLRLPSTCSDLRLQPKSEATDMQELGRMWAYIVSGYSARKLSNIGDKLTAFAGVAEALEPLFLGLYISGLWTGETLPRTLLWQASATEPYIPCPDYTAPSWSWASLNSPIRFSSMYMDHTHEWYHTDILELHNALVEDSLPYGRVSGGSLTLRVHIRQGEFLSGHHIRWTHHVASAGGTSSSASATLDQRVFGCEIVCAATTMRTHILVDGDSMASKTAALAFPPKTRRSGQRAVAIDGLILKPDTDGSGRYTRIGCFRGADESEFVGCPRQTDVIFQVANEKDSTRDLLLFIMAYLPICPGGYLPKHLRPRKPTSQPRQPTRPNLHVVAHNLGAQAAMLACVHAPTVFESLTVIDPAMIPAGKINDAMAKLPKQALCLGLPERFADRASVIKELRKNKRTRD</sequence>
<dbReference type="SUPFAM" id="SSF53474">
    <property type="entry name" value="alpha/beta-Hydrolases"/>
    <property type="match status" value="1"/>
</dbReference>